<dbReference type="AlphaFoldDB" id="A0A174KQE2"/>
<accession>A0A174KQE2</accession>
<feature type="signal peptide" evidence="1">
    <location>
        <begin position="1"/>
        <end position="26"/>
    </location>
</feature>
<dbReference type="Proteomes" id="UP000095679">
    <property type="component" value="Unassembled WGS sequence"/>
</dbReference>
<gene>
    <name evidence="2" type="ORF">ERS852450_03115</name>
</gene>
<evidence type="ECO:0000313" key="3">
    <source>
        <dbReference type="Proteomes" id="UP000095679"/>
    </source>
</evidence>
<keyword evidence="1" id="KW-0732">Signal</keyword>
<proteinExistence type="predicted"/>
<feature type="chain" id="PRO_5039080061" evidence="1">
    <location>
        <begin position="27"/>
        <end position="90"/>
    </location>
</feature>
<dbReference type="EMBL" id="CYZL01000044">
    <property type="protein sequence ID" value="CUP12666.1"/>
    <property type="molecule type" value="Genomic_DNA"/>
</dbReference>
<evidence type="ECO:0000256" key="1">
    <source>
        <dbReference type="SAM" id="SignalP"/>
    </source>
</evidence>
<protein>
    <submittedName>
        <fullName evidence="2">Uncharacterized protein</fullName>
    </submittedName>
</protein>
<organism evidence="2 3">
    <name type="scientific">Anaerobutyricum hallii</name>
    <dbReference type="NCBI Taxonomy" id="39488"/>
    <lineage>
        <taxon>Bacteria</taxon>
        <taxon>Bacillati</taxon>
        <taxon>Bacillota</taxon>
        <taxon>Clostridia</taxon>
        <taxon>Lachnospirales</taxon>
        <taxon>Lachnospiraceae</taxon>
        <taxon>Anaerobutyricum</taxon>
    </lineage>
</organism>
<sequence length="90" mass="10270">MMRKAKWKRVVATGAILMSLGMVFPAADIQAEEVDFGPGIVEIVDDDSISTCADQIRIVYRIHNGRRQKRRWNQTQGKWVDKNWIDLGPA</sequence>
<reference evidence="2 3" key="1">
    <citation type="submission" date="2015-09" db="EMBL/GenBank/DDBJ databases">
        <authorList>
            <consortium name="Pathogen Informatics"/>
        </authorList>
    </citation>
    <scope>NUCLEOTIDE SEQUENCE [LARGE SCALE GENOMIC DNA]</scope>
    <source>
        <strain evidence="2 3">2789STDY5834835</strain>
    </source>
</reference>
<evidence type="ECO:0000313" key="2">
    <source>
        <dbReference type="EMBL" id="CUP12666.1"/>
    </source>
</evidence>
<dbReference type="RefSeq" id="WP_022170474.1">
    <property type="nucleotide sequence ID" value="NZ_BLYK01000064.1"/>
</dbReference>
<name>A0A174KQE2_9FIRM</name>